<dbReference type="PANTHER" id="PTHR11161:SF22">
    <property type="entry name" value="ACYLTRANSFERASE 3 DOMAIN-CONTAINING PROTEIN-RELATED"/>
    <property type="match status" value="1"/>
</dbReference>
<dbReference type="InterPro" id="IPR052728">
    <property type="entry name" value="O2_lipid_transport_reg"/>
</dbReference>
<feature type="signal peptide" evidence="2">
    <location>
        <begin position="1"/>
        <end position="18"/>
    </location>
</feature>
<feature type="transmembrane region" description="Helical" evidence="1">
    <location>
        <begin position="543"/>
        <end position="564"/>
    </location>
</feature>
<dbReference type="PANTHER" id="PTHR11161">
    <property type="entry name" value="O-ACYLTRANSFERASE"/>
    <property type="match status" value="1"/>
</dbReference>
<feature type="transmembrane region" description="Helical" evidence="1">
    <location>
        <begin position="386"/>
        <end position="406"/>
    </location>
</feature>
<gene>
    <name evidence="3" type="ORF">APLA_LOCUS11094</name>
</gene>
<feature type="chain" id="PRO_5035883773" description="Acyltransferase 3 domain-containing protein" evidence="2">
    <location>
        <begin position="19"/>
        <end position="611"/>
    </location>
</feature>
<dbReference type="EMBL" id="CADEBD010000327">
    <property type="protein sequence ID" value="CAB3245517.1"/>
    <property type="molecule type" value="Genomic_DNA"/>
</dbReference>
<proteinExistence type="predicted"/>
<evidence type="ECO:0000256" key="2">
    <source>
        <dbReference type="SAM" id="SignalP"/>
    </source>
</evidence>
<keyword evidence="1" id="KW-1133">Transmembrane helix</keyword>
<feature type="transmembrane region" description="Helical" evidence="1">
    <location>
        <begin position="512"/>
        <end position="531"/>
    </location>
</feature>
<accession>A0A8S1ALC4</accession>
<evidence type="ECO:0000256" key="1">
    <source>
        <dbReference type="SAM" id="Phobius"/>
    </source>
</evidence>
<sequence length="611" mass="69417">MWSIVLLAVAAAARDVTDDEYAKFPRLYHLDDYTSCLSQTNGLYCLGTFQISPLKEPDPTYNLIKEYSQDPHHFNRTELHRGYCLSSRCPALATERNTSLRFELCAAHWGRRRSLRTELSKLSYCRTHAQEYSRIHNPEPLDVSQRVFLFVFAALVLLNIIGTTYDVLMGVNAKKNLFLTAWSVRGNWQRLTASYEDGDPRLSALAPVQGMRVLLMVLIIATHSACIHDMLYLYNPRWIEQISRHPVLMIFLNGTSVVQVFVMLSNFLLAYNMLLFAKSNKLSFKMLPLISLKRITRISPVHLLVVGYAATWWPRANSGPMWPATVNVESEACRQKFWTHVFYVNNLIDPENVCLIQTWFLAVDMQLYFVAAVLTLCLASLRRRALPILAALVVASSALNGVLAYINNWQSLMFFAYPSTLKTMYRGIPSFTRLYQSPWGSLPGCLVGLFGAFLHFEMQEASVKLASYRWLKPPYYIAPAAMVSWMISGYYLKEYTDPWFVATYVAIERPALSILGGLVVIGMVNGLEGWLKHFLAWRGWYAMGRMSLSVLAVHWCINMTIAAARAQPISSSFLSVVRDTITTGWFSYIVAIPLTTMVEMPVQRLVAALSF</sequence>
<feature type="transmembrane region" description="Helical" evidence="1">
    <location>
        <begin position="475"/>
        <end position="492"/>
    </location>
</feature>
<feature type="transmembrane region" description="Helical" evidence="1">
    <location>
        <begin position="213"/>
        <end position="234"/>
    </location>
</feature>
<feature type="transmembrane region" description="Helical" evidence="1">
    <location>
        <begin position="584"/>
        <end position="602"/>
    </location>
</feature>
<protein>
    <recommendedName>
        <fullName evidence="5">Acyltransferase 3 domain-containing protein</fullName>
    </recommendedName>
</protein>
<feature type="transmembrane region" description="Helical" evidence="1">
    <location>
        <begin position="359"/>
        <end position="379"/>
    </location>
</feature>
<feature type="transmembrane region" description="Helical" evidence="1">
    <location>
        <begin position="246"/>
        <end position="274"/>
    </location>
</feature>
<evidence type="ECO:0000313" key="3">
    <source>
        <dbReference type="EMBL" id="CAB3245517.1"/>
    </source>
</evidence>
<reference evidence="3 4" key="1">
    <citation type="submission" date="2020-04" db="EMBL/GenBank/DDBJ databases">
        <authorList>
            <person name="Wallbank WR R."/>
            <person name="Pardo Diaz C."/>
            <person name="Kozak K."/>
            <person name="Martin S."/>
            <person name="Jiggins C."/>
            <person name="Moest M."/>
            <person name="Warren A I."/>
            <person name="Byers J.R.P. K."/>
            <person name="Montejo-Kovacevich G."/>
            <person name="Yen C E."/>
        </authorList>
    </citation>
    <scope>NUCLEOTIDE SEQUENCE [LARGE SCALE GENOMIC DNA]</scope>
</reference>
<dbReference type="Proteomes" id="UP000494256">
    <property type="component" value="Unassembled WGS sequence"/>
</dbReference>
<feature type="transmembrane region" description="Helical" evidence="1">
    <location>
        <begin position="147"/>
        <end position="168"/>
    </location>
</feature>
<evidence type="ECO:0000313" key="4">
    <source>
        <dbReference type="Proteomes" id="UP000494256"/>
    </source>
</evidence>
<keyword evidence="1" id="KW-0812">Transmembrane</keyword>
<dbReference type="AlphaFoldDB" id="A0A8S1ALC4"/>
<organism evidence="3 4">
    <name type="scientific">Arctia plantaginis</name>
    <name type="common">Wood tiger moth</name>
    <name type="synonym">Phalaena plantaginis</name>
    <dbReference type="NCBI Taxonomy" id="874455"/>
    <lineage>
        <taxon>Eukaryota</taxon>
        <taxon>Metazoa</taxon>
        <taxon>Ecdysozoa</taxon>
        <taxon>Arthropoda</taxon>
        <taxon>Hexapoda</taxon>
        <taxon>Insecta</taxon>
        <taxon>Pterygota</taxon>
        <taxon>Neoptera</taxon>
        <taxon>Endopterygota</taxon>
        <taxon>Lepidoptera</taxon>
        <taxon>Glossata</taxon>
        <taxon>Ditrysia</taxon>
        <taxon>Noctuoidea</taxon>
        <taxon>Erebidae</taxon>
        <taxon>Arctiinae</taxon>
        <taxon>Arctia</taxon>
    </lineage>
</organism>
<name>A0A8S1ALC4_ARCPL</name>
<evidence type="ECO:0008006" key="5">
    <source>
        <dbReference type="Google" id="ProtNLM"/>
    </source>
</evidence>
<keyword evidence="1" id="KW-0472">Membrane</keyword>
<keyword evidence="2" id="KW-0732">Signal</keyword>
<comment type="caution">
    <text evidence="3">The sequence shown here is derived from an EMBL/GenBank/DDBJ whole genome shotgun (WGS) entry which is preliminary data.</text>
</comment>
<dbReference type="OrthoDB" id="343875at2759"/>